<gene>
    <name evidence="5" type="ORF">LSAT_V11C600302160</name>
</gene>
<dbReference type="PANTHER" id="PTHR45648">
    <property type="entry name" value="GDSL LIPASE/ACYLHYDROLASE FAMILY PROTEIN (AFU_ORTHOLOGUE AFUA_4G14700)"/>
    <property type="match status" value="1"/>
</dbReference>
<evidence type="ECO:0000313" key="5">
    <source>
        <dbReference type="EMBL" id="KAJ0201861.1"/>
    </source>
</evidence>
<dbReference type="GO" id="GO:0016788">
    <property type="term" value="F:hydrolase activity, acting on ester bonds"/>
    <property type="evidence" value="ECO:0007669"/>
    <property type="project" value="InterPro"/>
</dbReference>
<keyword evidence="3" id="KW-0443">Lipid metabolism</keyword>
<dbReference type="InterPro" id="IPR035669">
    <property type="entry name" value="SGNH_plant_lipase-like"/>
</dbReference>
<dbReference type="Proteomes" id="UP000235145">
    <property type="component" value="Unassembled WGS sequence"/>
</dbReference>
<feature type="compositionally biased region" description="Pro residues" evidence="4">
    <location>
        <begin position="78"/>
        <end position="119"/>
    </location>
</feature>
<dbReference type="InterPro" id="IPR036514">
    <property type="entry name" value="SGNH_hydro_sf"/>
</dbReference>
<dbReference type="CDD" id="cd01837">
    <property type="entry name" value="SGNH_plant_lipase_like"/>
    <property type="match status" value="1"/>
</dbReference>
<dbReference type="Gene3D" id="3.40.50.1110">
    <property type="entry name" value="SGNH hydrolase"/>
    <property type="match status" value="1"/>
</dbReference>
<evidence type="ECO:0000256" key="1">
    <source>
        <dbReference type="ARBA" id="ARBA00008668"/>
    </source>
</evidence>
<dbReference type="EMBL" id="NBSK02000006">
    <property type="protein sequence ID" value="KAJ0201861.1"/>
    <property type="molecule type" value="Genomic_DNA"/>
</dbReference>
<sequence length="455" mass="50160">MASFTLRILQFLIFPGAIFFHFDLVMALQLNQVSRFSPLQPPIKSPVNSISPAPPPQSTVPPSSLSPYLPSDSQPATASPPHPSPSNPPPPSPSPPYSPPPPPPPPPPSPSPPSTPPASPVRALFVLGDSSVDCGTNNFLGTFARADRLPYGRDFDTHQPTGRFCNGRIPVDFLALRLGLPFVPSYLGQAGSIEDMIHGVNYASAGAGIIFSSGSELGQHVSFGQQIQQTIDTFQLFITQMGEQTAANFISNSIIYISIGTNDYIHYYLPNVSDVQSKYVSWKFNQFLAYSMKEEIKNLYNSNVRKVVVMGLAPIGCAPYYLWQYGSEDGDCIKVINNMIMEFNFVMRFTISELRKELTDANIIFCDAYQGSMDIIKNFDRYGFSVTNEACCGVGPYNGWMMCMGPEMACENASSHLWWDQFHPTAAVNEILADNVWSGLHTPMCYPMNMEDMVK</sequence>
<evidence type="ECO:0000256" key="4">
    <source>
        <dbReference type="SAM" id="MobiDB-lite"/>
    </source>
</evidence>
<feature type="compositionally biased region" description="Low complexity" evidence="4">
    <location>
        <begin position="60"/>
        <end position="75"/>
    </location>
</feature>
<comment type="similarity">
    <text evidence="1">Belongs to the 'GDSL' lipolytic enzyme family.</text>
</comment>
<dbReference type="InterPro" id="IPR001087">
    <property type="entry name" value="GDSL"/>
</dbReference>
<dbReference type="PRINTS" id="PR01217">
    <property type="entry name" value="PRICHEXTENSN"/>
</dbReference>
<dbReference type="OrthoDB" id="1600564at2759"/>
<feature type="region of interest" description="Disordered" evidence="4">
    <location>
        <begin position="46"/>
        <end position="121"/>
    </location>
</feature>
<organism evidence="5 6">
    <name type="scientific">Lactuca sativa</name>
    <name type="common">Garden lettuce</name>
    <dbReference type="NCBI Taxonomy" id="4236"/>
    <lineage>
        <taxon>Eukaryota</taxon>
        <taxon>Viridiplantae</taxon>
        <taxon>Streptophyta</taxon>
        <taxon>Embryophyta</taxon>
        <taxon>Tracheophyta</taxon>
        <taxon>Spermatophyta</taxon>
        <taxon>Magnoliopsida</taxon>
        <taxon>eudicotyledons</taxon>
        <taxon>Gunneridae</taxon>
        <taxon>Pentapetalae</taxon>
        <taxon>asterids</taxon>
        <taxon>campanulids</taxon>
        <taxon>Asterales</taxon>
        <taxon>Asteraceae</taxon>
        <taxon>Cichorioideae</taxon>
        <taxon>Cichorieae</taxon>
        <taxon>Lactucinae</taxon>
        <taxon>Lactuca</taxon>
    </lineage>
</organism>
<comment type="caution">
    <text evidence="5">The sequence shown here is derived from an EMBL/GenBank/DDBJ whole genome shotgun (WGS) entry which is preliminary data.</text>
</comment>
<keyword evidence="2" id="KW-0378">Hydrolase</keyword>
<dbReference type="PANTHER" id="PTHR45648:SF13">
    <property type="entry name" value="OS02G0290900 PROTEIN"/>
    <property type="match status" value="1"/>
</dbReference>
<dbReference type="SUPFAM" id="SSF52266">
    <property type="entry name" value="SGNH hydrolase"/>
    <property type="match status" value="1"/>
</dbReference>
<keyword evidence="3" id="KW-0442">Lipid degradation</keyword>
<dbReference type="GO" id="GO:0016042">
    <property type="term" value="P:lipid catabolic process"/>
    <property type="evidence" value="ECO:0007669"/>
    <property type="project" value="UniProtKB-KW"/>
</dbReference>
<evidence type="ECO:0000256" key="2">
    <source>
        <dbReference type="ARBA" id="ARBA00022801"/>
    </source>
</evidence>
<evidence type="ECO:0000256" key="3">
    <source>
        <dbReference type="ARBA" id="ARBA00022963"/>
    </source>
</evidence>
<accession>A0A9R1X733</accession>
<proteinExistence type="inferred from homology"/>
<reference evidence="5 6" key="1">
    <citation type="journal article" date="2017" name="Nat. Commun.">
        <title>Genome assembly with in vitro proximity ligation data and whole-genome triplication in lettuce.</title>
        <authorList>
            <person name="Reyes-Chin-Wo S."/>
            <person name="Wang Z."/>
            <person name="Yang X."/>
            <person name="Kozik A."/>
            <person name="Arikit S."/>
            <person name="Song C."/>
            <person name="Xia L."/>
            <person name="Froenicke L."/>
            <person name="Lavelle D.O."/>
            <person name="Truco M.J."/>
            <person name="Xia R."/>
            <person name="Zhu S."/>
            <person name="Xu C."/>
            <person name="Xu H."/>
            <person name="Xu X."/>
            <person name="Cox K."/>
            <person name="Korf I."/>
            <person name="Meyers B.C."/>
            <person name="Michelmore R.W."/>
        </authorList>
    </citation>
    <scope>NUCLEOTIDE SEQUENCE [LARGE SCALE GENOMIC DNA]</scope>
    <source>
        <strain evidence="6">cv. Salinas</strain>
        <tissue evidence="5">Seedlings</tissue>
    </source>
</reference>
<evidence type="ECO:0008006" key="7">
    <source>
        <dbReference type="Google" id="ProtNLM"/>
    </source>
</evidence>
<evidence type="ECO:0000313" key="6">
    <source>
        <dbReference type="Proteomes" id="UP000235145"/>
    </source>
</evidence>
<protein>
    <recommendedName>
        <fullName evidence="7">SGNH hydrolase-type esterase domain-containing protein</fullName>
    </recommendedName>
</protein>
<dbReference type="InterPro" id="IPR051058">
    <property type="entry name" value="GDSL_Est/Lipase"/>
</dbReference>
<dbReference type="AlphaFoldDB" id="A0A9R1X733"/>
<keyword evidence="6" id="KW-1185">Reference proteome</keyword>
<dbReference type="Pfam" id="PF00657">
    <property type="entry name" value="Lipase_GDSL"/>
    <property type="match status" value="1"/>
</dbReference>
<name>A0A9R1X733_LACSA</name>